<evidence type="ECO:0000256" key="6">
    <source>
        <dbReference type="ARBA" id="ARBA00023187"/>
    </source>
</evidence>
<dbReference type="PANTHER" id="PTHR31077">
    <property type="entry name" value="U4/U6.U5 SMALL NUCLEAR RIBONUCLEOPROTEIN 27 KDA PROTEIN"/>
    <property type="match status" value="1"/>
</dbReference>
<name>A0A8H8CLZ2_PSICU</name>
<comment type="subunit">
    <text evidence="4">Part of a tri-snRNP complex.</text>
</comment>
<feature type="compositionally biased region" description="Polar residues" evidence="8">
    <location>
        <begin position="140"/>
        <end position="153"/>
    </location>
</feature>
<comment type="caution">
    <text evidence="10">The sequence shown here is derived from an EMBL/GenBank/DDBJ whole genome shotgun (WGS) entry which is preliminary data.</text>
</comment>
<dbReference type="GO" id="GO:0006397">
    <property type="term" value="P:mRNA processing"/>
    <property type="evidence" value="ECO:0007669"/>
    <property type="project" value="UniProtKB-KW"/>
</dbReference>
<comment type="function">
    <text evidence="1">May play a role in mRNA splicing.</text>
</comment>
<accession>A0A8H8CLZ2</accession>
<dbReference type="PANTHER" id="PTHR31077:SF1">
    <property type="entry name" value="U4_U6.U5 SMALL NUCLEAR RIBONUCLEOPROTEIN 27 KDA PROTEIN"/>
    <property type="match status" value="1"/>
</dbReference>
<feature type="region of interest" description="Disordered" evidence="8">
    <location>
        <begin position="215"/>
        <end position="236"/>
    </location>
</feature>
<sequence>MSSRTEPRRRDRSWEREDRGDRHSYGSSSRGGRSRGSHSYRDRDEPRRRSSRSRSPRRDRVSERRGGHERRDRDYRRDKDDDRRDRDRSRDRDKERERRVDDRRRDRDEDKREVSRRDSRDGSVSRAEPNDRIPPPRTQPGPSETTKSSQPSKPNLDPDVPDHAEEEGEAVDNANDDEAAMMAMMGVTGFGSTKSNVQGKHVAGNQEGAVNIKKERTWRQYMNRRGGFNRPLDKIK</sequence>
<comment type="subcellular location">
    <subcellularLocation>
        <location evidence="2">Nucleus</location>
    </subcellularLocation>
</comment>
<evidence type="ECO:0000256" key="1">
    <source>
        <dbReference type="ARBA" id="ARBA00003632"/>
    </source>
</evidence>
<organism evidence="10">
    <name type="scientific">Psilocybe cubensis</name>
    <name type="common">Psychedelic mushroom</name>
    <name type="synonym">Stropharia cubensis</name>
    <dbReference type="NCBI Taxonomy" id="181762"/>
    <lineage>
        <taxon>Eukaryota</taxon>
        <taxon>Fungi</taxon>
        <taxon>Dikarya</taxon>
        <taxon>Basidiomycota</taxon>
        <taxon>Agaricomycotina</taxon>
        <taxon>Agaricomycetes</taxon>
        <taxon>Agaricomycetidae</taxon>
        <taxon>Agaricales</taxon>
        <taxon>Agaricineae</taxon>
        <taxon>Strophariaceae</taxon>
        <taxon>Psilocybe</taxon>
    </lineage>
</organism>
<feature type="compositionally biased region" description="Acidic residues" evidence="8">
    <location>
        <begin position="164"/>
        <end position="179"/>
    </location>
</feature>
<dbReference type="GO" id="GO:0071011">
    <property type="term" value="C:precatalytic spliceosome"/>
    <property type="evidence" value="ECO:0007669"/>
    <property type="project" value="TreeGrafter"/>
</dbReference>
<evidence type="ECO:0000256" key="3">
    <source>
        <dbReference type="ARBA" id="ARBA00008218"/>
    </source>
</evidence>
<feature type="compositionally biased region" description="Basic and acidic residues" evidence="8">
    <location>
        <begin position="39"/>
        <end position="48"/>
    </location>
</feature>
<keyword evidence="5" id="KW-0507">mRNA processing</keyword>
<protein>
    <recommendedName>
        <fullName evidence="9">U4/U6.U5 small nuclear ribonucleoprotein 27kDa protein domain-containing protein</fullName>
    </recommendedName>
</protein>
<proteinExistence type="inferred from homology"/>
<feature type="domain" description="U4/U6.U5 small nuclear ribonucleoprotein 27kDa protein" evidence="9">
    <location>
        <begin position="176"/>
        <end position="235"/>
    </location>
</feature>
<dbReference type="OrthoDB" id="21368at2759"/>
<evidence type="ECO:0000256" key="8">
    <source>
        <dbReference type="SAM" id="MobiDB-lite"/>
    </source>
</evidence>
<evidence type="ECO:0000256" key="2">
    <source>
        <dbReference type="ARBA" id="ARBA00004123"/>
    </source>
</evidence>
<keyword evidence="7" id="KW-0539">Nucleus</keyword>
<dbReference type="EMBL" id="JAFIQS010000003">
    <property type="protein sequence ID" value="KAG5171392.1"/>
    <property type="molecule type" value="Genomic_DNA"/>
</dbReference>
<dbReference type="Pfam" id="PF08648">
    <property type="entry name" value="SNRNP27"/>
    <property type="match status" value="1"/>
</dbReference>
<feature type="compositionally biased region" description="Basic and acidic residues" evidence="8">
    <location>
        <begin position="1"/>
        <end position="24"/>
    </location>
</feature>
<evidence type="ECO:0000256" key="4">
    <source>
        <dbReference type="ARBA" id="ARBA00011825"/>
    </source>
</evidence>
<gene>
    <name evidence="10" type="ORF">JR316_003477</name>
</gene>
<evidence type="ECO:0000259" key="9">
    <source>
        <dbReference type="Pfam" id="PF08648"/>
    </source>
</evidence>
<evidence type="ECO:0000256" key="7">
    <source>
        <dbReference type="ARBA" id="ARBA00023242"/>
    </source>
</evidence>
<evidence type="ECO:0000313" key="10">
    <source>
        <dbReference type="EMBL" id="KAG5171392.1"/>
    </source>
</evidence>
<dbReference type="GO" id="GO:0008380">
    <property type="term" value="P:RNA splicing"/>
    <property type="evidence" value="ECO:0007669"/>
    <property type="project" value="UniProtKB-KW"/>
</dbReference>
<dbReference type="AlphaFoldDB" id="A0A8H8CLZ2"/>
<keyword evidence="6" id="KW-0508">mRNA splicing</keyword>
<feature type="region of interest" description="Disordered" evidence="8">
    <location>
        <begin position="1"/>
        <end position="179"/>
    </location>
</feature>
<feature type="compositionally biased region" description="Basic and acidic residues" evidence="8">
    <location>
        <begin position="56"/>
        <end position="131"/>
    </location>
</feature>
<reference evidence="10" key="1">
    <citation type="submission" date="2021-02" db="EMBL/GenBank/DDBJ databases">
        <title>Psilocybe cubensis genome.</title>
        <authorList>
            <person name="Mckernan K.J."/>
            <person name="Crawford S."/>
            <person name="Trippe A."/>
            <person name="Kane L.T."/>
            <person name="Mclaughlin S."/>
        </authorList>
    </citation>
    <scope>NUCLEOTIDE SEQUENCE [LARGE SCALE GENOMIC DNA]</scope>
    <source>
        <strain evidence="10">MGC-MH-2018</strain>
    </source>
</reference>
<comment type="similarity">
    <text evidence="3">Belongs to the SNUT3 family.</text>
</comment>
<evidence type="ECO:0000256" key="5">
    <source>
        <dbReference type="ARBA" id="ARBA00022664"/>
    </source>
</evidence>
<dbReference type="InterPro" id="IPR013957">
    <property type="entry name" value="SNRNP27"/>
</dbReference>